<accession>A0A645BJ38</accession>
<dbReference type="EMBL" id="VSSQ01020497">
    <property type="protein sequence ID" value="MPM65405.1"/>
    <property type="molecule type" value="Genomic_DNA"/>
</dbReference>
<dbReference type="AlphaFoldDB" id="A0A645BJ38"/>
<evidence type="ECO:0000313" key="2">
    <source>
        <dbReference type="EMBL" id="MPM65405.1"/>
    </source>
</evidence>
<organism evidence="2">
    <name type="scientific">bioreactor metagenome</name>
    <dbReference type="NCBI Taxonomy" id="1076179"/>
    <lineage>
        <taxon>unclassified sequences</taxon>
        <taxon>metagenomes</taxon>
        <taxon>ecological metagenomes</taxon>
    </lineage>
</organism>
<comment type="caution">
    <text evidence="2">The sequence shown here is derived from an EMBL/GenBank/DDBJ whole genome shotgun (WGS) entry which is preliminary data.</text>
</comment>
<dbReference type="InterPro" id="IPR001119">
    <property type="entry name" value="SLH_dom"/>
</dbReference>
<feature type="domain" description="SLH" evidence="1">
    <location>
        <begin position="24"/>
        <end position="78"/>
    </location>
</feature>
<protein>
    <recommendedName>
        <fullName evidence="1">SLH domain-containing protein</fullName>
    </recommendedName>
</protein>
<evidence type="ECO:0000259" key="1">
    <source>
        <dbReference type="PROSITE" id="PS51272"/>
    </source>
</evidence>
<dbReference type="PROSITE" id="PS51272">
    <property type="entry name" value="SLH"/>
    <property type="match status" value="1"/>
</dbReference>
<proteinExistence type="predicted"/>
<sequence length="78" mass="8214">MFTLLYNARKVIGQLPQGDSGKTLSDFTDAGQIGPWAKDAMTLLVETGTVAGNNGALAPLSTATRAQMAQVLYNLLSE</sequence>
<dbReference type="Pfam" id="PF00395">
    <property type="entry name" value="SLH"/>
    <property type="match status" value="1"/>
</dbReference>
<gene>
    <name evidence="2" type="ORF">SDC9_112301</name>
</gene>
<name>A0A645BJ38_9ZZZZ</name>
<reference evidence="2" key="1">
    <citation type="submission" date="2019-08" db="EMBL/GenBank/DDBJ databases">
        <authorList>
            <person name="Kucharzyk K."/>
            <person name="Murdoch R.W."/>
            <person name="Higgins S."/>
            <person name="Loffler F."/>
        </authorList>
    </citation>
    <scope>NUCLEOTIDE SEQUENCE</scope>
</reference>